<comment type="caution">
    <text evidence="4">The sequence shown here is derived from an EMBL/GenBank/DDBJ whole genome shotgun (WGS) entry which is preliminary data.</text>
</comment>
<dbReference type="InterPro" id="IPR013830">
    <property type="entry name" value="SGNH_hydro"/>
</dbReference>
<feature type="domain" description="SGNH hydrolase-type esterase" evidence="3">
    <location>
        <begin position="61"/>
        <end position="226"/>
    </location>
</feature>
<dbReference type="CDD" id="cd01820">
    <property type="entry name" value="PAF_acetylesterase_like"/>
    <property type="match status" value="1"/>
</dbReference>
<reference evidence="5" key="1">
    <citation type="journal article" date="2019" name="Int. J. Syst. Evol. Microbiol.">
        <title>The Global Catalogue of Microorganisms (GCM) 10K type strain sequencing project: providing services to taxonomists for standard genome sequencing and annotation.</title>
        <authorList>
            <consortium name="The Broad Institute Genomics Platform"/>
            <consortium name="The Broad Institute Genome Sequencing Center for Infectious Disease"/>
            <person name="Wu L."/>
            <person name="Ma J."/>
        </authorList>
    </citation>
    <scope>NUCLEOTIDE SEQUENCE [LARGE SCALE GENOMIC DNA]</scope>
    <source>
        <strain evidence="5">CCUG 57942</strain>
    </source>
</reference>
<keyword evidence="5" id="KW-1185">Reference proteome</keyword>
<evidence type="ECO:0000259" key="3">
    <source>
        <dbReference type="Pfam" id="PF13472"/>
    </source>
</evidence>
<dbReference type="RefSeq" id="WP_377087957.1">
    <property type="nucleotide sequence ID" value="NZ_JBHSJL010000014.1"/>
</dbReference>
<proteinExistence type="inferred from homology"/>
<dbReference type="Proteomes" id="UP001597389">
    <property type="component" value="Unassembled WGS sequence"/>
</dbReference>
<dbReference type="Pfam" id="PF13472">
    <property type="entry name" value="Lipase_GDSL_2"/>
    <property type="match status" value="1"/>
</dbReference>
<comment type="similarity">
    <text evidence="1">Belongs to the 'GDSL' lipolytic enzyme family. Platelet-activating factor acetylhydrolase IB beta/gamma subunits subfamily.</text>
</comment>
<sequence length="240" mass="26954">MKHLLLSLTVLSSPLCAEIATADLSTTPVTQDAKWAKKWWMPRHEAKLKEKEALGEVQLVFIGDSITHAWENKGKAIWNTHYAPYKALNLGYSGDRTEHVLWRIDNGELDGIKPKAIVIMIGTNNVGHRNEASKEVAEGIKAILDRLETKQPQAKILLLGIFPRGATSNDPKRLLTDGTNAIIKNFHDGKRVFYLNINDKFLEKDGTLSKKVMPDLLHPSKAQYQVWANAIDPSLKKLMQ</sequence>
<protein>
    <submittedName>
        <fullName evidence="4">Platelet-activating factor acetylhydrolase IB subunit</fullName>
    </submittedName>
</protein>
<evidence type="ECO:0000256" key="2">
    <source>
        <dbReference type="SAM" id="SignalP"/>
    </source>
</evidence>
<keyword evidence="2" id="KW-0732">Signal</keyword>
<organism evidence="4 5">
    <name type="scientific">Rubritalea tangerina</name>
    <dbReference type="NCBI Taxonomy" id="430798"/>
    <lineage>
        <taxon>Bacteria</taxon>
        <taxon>Pseudomonadati</taxon>
        <taxon>Verrucomicrobiota</taxon>
        <taxon>Verrucomicrobiia</taxon>
        <taxon>Verrucomicrobiales</taxon>
        <taxon>Rubritaleaceae</taxon>
        <taxon>Rubritalea</taxon>
    </lineage>
</organism>
<evidence type="ECO:0000313" key="5">
    <source>
        <dbReference type="Proteomes" id="UP001597389"/>
    </source>
</evidence>
<evidence type="ECO:0000313" key="4">
    <source>
        <dbReference type="EMBL" id="MFD2160536.1"/>
    </source>
</evidence>
<dbReference type="PANTHER" id="PTHR11852:SF0">
    <property type="entry name" value="PLATELET-ACTIVATING FACTOR ACETYLHYDROLASE IB SUBUNIT BETA HOMOLOG"/>
    <property type="match status" value="1"/>
</dbReference>
<feature type="chain" id="PRO_5045811983" evidence="2">
    <location>
        <begin position="18"/>
        <end position="240"/>
    </location>
</feature>
<dbReference type="InterPro" id="IPR036514">
    <property type="entry name" value="SGNH_hydro_sf"/>
</dbReference>
<dbReference type="EMBL" id="JBHUJB010000083">
    <property type="protein sequence ID" value="MFD2160536.1"/>
    <property type="molecule type" value="Genomic_DNA"/>
</dbReference>
<name>A0ABW4ZF90_9BACT</name>
<dbReference type="Gene3D" id="3.40.50.1110">
    <property type="entry name" value="SGNH hydrolase"/>
    <property type="match status" value="1"/>
</dbReference>
<accession>A0ABW4ZF90</accession>
<feature type="signal peptide" evidence="2">
    <location>
        <begin position="1"/>
        <end position="17"/>
    </location>
</feature>
<evidence type="ECO:0000256" key="1">
    <source>
        <dbReference type="ARBA" id="ARBA00038184"/>
    </source>
</evidence>
<gene>
    <name evidence="4" type="ORF">ACFSW8_16650</name>
</gene>
<dbReference type="PANTHER" id="PTHR11852">
    <property type="entry name" value="PLATELET-ACTIVATING FACTOR ACETYLHYDROLASE"/>
    <property type="match status" value="1"/>
</dbReference>
<dbReference type="SUPFAM" id="SSF52266">
    <property type="entry name" value="SGNH hydrolase"/>
    <property type="match status" value="1"/>
</dbReference>